<evidence type="ECO:0000256" key="1">
    <source>
        <dbReference type="SAM" id="Phobius"/>
    </source>
</evidence>
<feature type="transmembrane region" description="Helical" evidence="1">
    <location>
        <begin position="73"/>
        <end position="90"/>
    </location>
</feature>
<evidence type="ECO:0000313" key="2">
    <source>
        <dbReference type="EMBL" id="HIR93298.1"/>
    </source>
</evidence>
<dbReference type="AlphaFoldDB" id="A0A9D1JFT8"/>
<keyword evidence="1" id="KW-0812">Transmembrane</keyword>
<proteinExistence type="predicted"/>
<feature type="transmembrane region" description="Helical" evidence="1">
    <location>
        <begin position="102"/>
        <end position="122"/>
    </location>
</feature>
<gene>
    <name evidence="2" type="ORF">IAB98_07775</name>
</gene>
<organism evidence="2 3">
    <name type="scientific">Candidatus Egerieimonas intestinavium</name>
    <dbReference type="NCBI Taxonomy" id="2840777"/>
    <lineage>
        <taxon>Bacteria</taxon>
        <taxon>Bacillati</taxon>
        <taxon>Bacillota</taxon>
        <taxon>Clostridia</taxon>
        <taxon>Lachnospirales</taxon>
        <taxon>Lachnospiraceae</taxon>
        <taxon>Lachnospiraceae incertae sedis</taxon>
        <taxon>Candidatus Egerieimonas</taxon>
    </lineage>
</organism>
<keyword evidence="1" id="KW-0472">Membrane</keyword>
<feature type="transmembrane region" description="Helical" evidence="1">
    <location>
        <begin position="38"/>
        <end position="61"/>
    </location>
</feature>
<sequence length="123" mass="13169">MILSRAMALVSLLLLLLCMGAARKNNKAGRKSPRLQKLLTGSGHGFCGIFLLLTGLAHGIAAGRRPGMISGKVAWMLLLVLVIFSLIARKRLSGPWRRLHRYLAIGACLLVAVHVICAGAGIF</sequence>
<accession>A0A9D1JFT8</accession>
<comment type="caution">
    <text evidence="2">The sequence shown here is derived from an EMBL/GenBank/DDBJ whole genome shotgun (WGS) entry which is preliminary data.</text>
</comment>
<reference evidence="2" key="1">
    <citation type="submission" date="2020-10" db="EMBL/GenBank/DDBJ databases">
        <authorList>
            <person name="Gilroy R."/>
        </authorList>
    </citation>
    <scope>NUCLEOTIDE SEQUENCE</scope>
    <source>
        <strain evidence="2">ChiSxjej1B13-7041</strain>
    </source>
</reference>
<protein>
    <submittedName>
        <fullName evidence="2">Uncharacterized protein</fullName>
    </submittedName>
</protein>
<name>A0A9D1JFT8_9FIRM</name>
<reference evidence="2" key="2">
    <citation type="journal article" date="2021" name="PeerJ">
        <title>Extensive microbial diversity within the chicken gut microbiome revealed by metagenomics and culture.</title>
        <authorList>
            <person name="Gilroy R."/>
            <person name="Ravi A."/>
            <person name="Getino M."/>
            <person name="Pursley I."/>
            <person name="Horton D.L."/>
            <person name="Alikhan N.F."/>
            <person name="Baker D."/>
            <person name="Gharbi K."/>
            <person name="Hall N."/>
            <person name="Watson M."/>
            <person name="Adriaenssens E.M."/>
            <person name="Foster-Nyarko E."/>
            <person name="Jarju S."/>
            <person name="Secka A."/>
            <person name="Antonio M."/>
            <person name="Oren A."/>
            <person name="Chaudhuri R.R."/>
            <person name="La Ragione R."/>
            <person name="Hildebrand F."/>
            <person name="Pallen M.J."/>
        </authorList>
    </citation>
    <scope>NUCLEOTIDE SEQUENCE</scope>
    <source>
        <strain evidence="2">ChiSxjej1B13-7041</strain>
    </source>
</reference>
<evidence type="ECO:0000313" key="3">
    <source>
        <dbReference type="Proteomes" id="UP000886841"/>
    </source>
</evidence>
<dbReference type="EMBL" id="DVHU01000069">
    <property type="protein sequence ID" value="HIR93298.1"/>
    <property type="molecule type" value="Genomic_DNA"/>
</dbReference>
<keyword evidence="1" id="KW-1133">Transmembrane helix</keyword>
<dbReference type="Proteomes" id="UP000886841">
    <property type="component" value="Unassembled WGS sequence"/>
</dbReference>